<dbReference type="GO" id="GO:0003677">
    <property type="term" value="F:DNA binding"/>
    <property type="evidence" value="ECO:0007669"/>
    <property type="project" value="UniProtKB-UniRule"/>
</dbReference>
<gene>
    <name evidence="5" type="ORF">SAMN05192534_104104</name>
</gene>
<dbReference type="PROSITE" id="PS50977">
    <property type="entry name" value="HTH_TETR_2"/>
    <property type="match status" value="1"/>
</dbReference>
<evidence type="ECO:0000313" key="6">
    <source>
        <dbReference type="Proteomes" id="UP000199163"/>
    </source>
</evidence>
<feature type="domain" description="HTH tetR-type" evidence="4">
    <location>
        <begin position="6"/>
        <end position="66"/>
    </location>
</feature>
<evidence type="ECO:0000259" key="4">
    <source>
        <dbReference type="PROSITE" id="PS50977"/>
    </source>
</evidence>
<name>A0A1G8BMT3_9BACI</name>
<proteinExistence type="predicted"/>
<dbReference type="PRINTS" id="PR00455">
    <property type="entry name" value="HTHTETR"/>
</dbReference>
<dbReference type="RefSeq" id="WP_139184711.1">
    <property type="nucleotide sequence ID" value="NZ_FNDK01000004.1"/>
</dbReference>
<dbReference type="OrthoDB" id="9809994at2"/>
<dbReference type="InterPro" id="IPR009057">
    <property type="entry name" value="Homeodomain-like_sf"/>
</dbReference>
<protein>
    <submittedName>
        <fullName evidence="5">Transcriptional regulator, TetR family</fullName>
    </submittedName>
</protein>
<evidence type="ECO:0000256" key="3">
    <source>
        <dbReference type="PROSITE-ProRule" id="PRU00335"/>
    </source>
</evidence>
<dbReference type="Pfam" id="PF08359">
    <property type="entry name" value="TetR_C_4"/>
    <property type="match status" value="1"/>
</dbReference>
<sequence length="198" mass="22621">MGKKKGAKYEQVIEAAIKVISQHGYHNAKVSQIAKEAGVADGTIYLYFKNKDDILISLFKEKMSVFVEIIRNALEKQETMEEKLKTLVTLHFKQLANNPEYAVVTQLELRQSSNELRYHINESLVQYLRLIEGIIKEGVDIGAFDSNLHLKIARQMIFGALDEVITNWVMNDCKHDLVACAEPVYHMLLLGIKTRENN</sequence>
<dbReference type="Proteomes" id="UP000199163">
    <property type="component" value="Unassembled WGS sequence"/>
</dbReference>
<dbReference type="AlphaFoldDB" id="A0A1G8BMT3"/>
<keyword evidence="2 3" id="KW-0238">DNA-binding</keyword>
<evidence type="ECO:0000256" key="1">
    <source>
        <dbReference type="ARBA" id="ARBA00022491"/>
    </source>
</evidence>
<evidence type="ECO:0000256" key="2">
    <source>
        <dbReference type="ARBA" id="ARBA00023125"/>
    </source>
</evidence>
<dbReference type="SUPFAM" id="SSF46689">
    <property type="entry name" value="Homeodomain-like"/>
    <property type="match status" value="1"/>
</dbReference>
<organism evidence="5 6">
    <name type="scientific">Alteribacillus persepolensis</name>
    <dbReference type="NCBI Taxonomy" id="568899"/>
    <lineage>
        <taxon>Bacteria</taxon>
        <taxon>Bacillati</taxon>
        <taxon>Bacillota</taxon>
        <taxon>Bacilli</taxon>
        <taxon>Bacillales</taxon>
        <taxon>Bacillaceae</taxon>
        <taxon>Alteribacillus</taxon>
    </lineage>
</organism>
<dbReference type="InterPro" id="IPR001647">
    <property type="entry name" value="HTH_TetR"/>
</dbReference>
<dbReference type="Gene3D" id="1.10.357.10">
    <property type="entry name" value="Tetracycline Repressor, domain 2"/>
    <property type="match status" value="1"/>
</dbReference>
<evidence type="ECO:0000313" key="5">
    <source>
        <dbReference type="EMBL" id="SDH34529.1"/>
    </source>
</evidence>
<dbReference type="PANTHER" id="PTHR43479">
    <property type="entry name" value="ACREF/ENVCD OPERON REPRESSOR-RELATED"/>
    <property type="match status" value="1"/>
</dbReference>
<keyword evidence="6" id="KW-1185">Reference proteome</keyword>
<dbReference type="STRING" id="568899.SAMN05192534_104104"/>
<dbReference type="Pfam" id="PF00440">
    <property type="entry name" value="TetR_N"/>
    <property type="match status" value="1"/>
</dbReference>
<dbReference type="InterPro" id="IPR050624">
    <property type="entry name" value="HTH-type_Tx_Regulator"/>
</dbReference>
<dbReference type="SUPFAM" id="SSF48498">
    <property type="entry name" value="Tetracyclin repressor-like, C-terminal domain"/>
    <property type="match status" value="1"/>
</dbReference>
<dbReference type="InterPro" id="IPR036271">
    <property type="entry name" value="Tet_transcr_reg_TetR-rel_C_sf"/>
</dbReference>
<reference evidence="6" key="1">
    <citation type="submission" date="2016-10" db="EMBL/GenBank/DDBJ databases">
        <authorList>
            <person name="Varghese N."/>
            <person name="Submissions S."/>
        </authorList>
    </citation>
    <scope>NUCLEOTIDE SEQUENCE [LARGE SCALE GENOMIC DNA]</scope>
    <source>
        <strain evidence="6">DSM 21632</strain>
    </source>
</reference>
<dbReference type="EMBL" id="FNDK01000004">
    <property type="protein sequence ID" value="SDH34529.1"/>
    <property type="molecule type" value="Genomic_DNA"/>
</dbReference>
<dbReference type="PANTHER" id="PTHR43479:SF11">
    <property type="entry name" value="ACREF_ENVCD OPERON REPRESSOR-RELATED"/>
    <property type="match status" value="1"/>
</dbReference>
<feature type="DNA-binding region" description="H-T-H motif" evidence="3">
    <location>
        <begin position="29"/>
        <end position="48"/>
    </location>
</feature>
<keyword evidence="1" id="KW-0678">Repressor</keyword>
<dbReference type="InterPro" id="IPR013570">
    <property type="entry name" value="Tscrpt_reg_YsiA_C"/>
</dbReference>
<dbReference type="Gene3D" id="1.10.10.60">
    <property type="entry name" value="Homeodomain-like"/>
    <property type="match status" value="1"/>
</dbReference>
<accession>A0A1G8BMT3</accession>